<sequence>MLRLWGFPNFDVEISSHNDSYGSPRGYIKHKTMDSDQQHIVTTESLLLKVAPVFFVEIFTCRFDSGLGYSKRIWTEFWKNEFVGRGDERRFGEKKVEGLGRTVDWDSGKVKGWKWCWFKVVVVVEDGLGLCLVGFIGFDDHSYSTLLCSLNLLQCLYLRVLSF</sequence>
<evidence type="ECO:0000313" key="1">
    <source>
        <dbReference type="EMBL" id="KAI3677496.1"/>
    </source>
</evidence>
<proteinExistence type="predicted"/>
<reference evidence="2" key="1">
    <citation type="journal article" date="2022" name="Mol. Ecol. Resour.">
        <title>The genomes of chicory, endive, great burdock and yacon provide insights into Asteraceae palaeo-polyploidization history and plant inulin production.</title>
        <authorList>
            <person name="Fan W."/>
            <person name="Wang S."/>
            <person name="Wang H."/>
            <person name="Wang A."/>
            <person name="Jiang F."/>
            <person name="Liu H."/>
            <person name="Zhao H."/>
            <person name="Xu D."/>
            <person name="Zhang Y."/>
        </authorList>
    </citation>
    <scope>NUCLEOTIDE SEQUENCE [LARGE SCALE GENOMIC DNA]</scope>
    <source>
        <strain evidence="2">cv. Niubang</strain>
    </source>
</reference>
<gene>
    <name evidence="1" type="ORF">L6452_36760</name>
</gene>
<dbReference type="Proteomes" id="UP001055879">
    <property type="component" value="Linkage Group LG14"/>
</dbReference>
<keyword evidence="2" id="KW-1185">Reference proteome</keyword>
<name>A0ACB8Y133_ARCLA</name>
<organism evidence="1 2">
    <name type="scientific">Arctium lappa</name>
    <name type="common">Greater burdock</name>
    <name type="synonym">Lappa major</name>
    <dbReference type="NCBI Taxonomy" id="4217"/>
    <lineage>
        <taxon>Eukaryota</taxon>
        <taxon>Viridiplantae</taxon>
        <taxon>Streptophyta</taxon>
        <taxon>Embryophyta</taxon>
        <taxon>Tracheophyta</taxon>
        <taxon>Spermatophyta</taxon>
        <taxon>Magnoliopsida</taxon>
        <taxon>eudicotyledons</taxon>
        <taxon>Gunneridae</taxon>
        <taxon>Pentapetalae</taxon>
        <taxon>asterids</taxon>
        <taxon>campanulids</taxon>
        <taxon>Asterales</taxon>
        <taxon>Asteraceae</taxon>
        <taxon>Carduoideae</taxon>
        <taxon>Cardueae</taxon>
        <taxon>Arctiinae</taxon>
        <taxon>Arctium</taxon>
    </lineage>
</organism>
<protein>
    <submittedName>
        <fullName evidence="1">Uncharacterized protein</fullName>
    </submittedName>
</protein>
<evidence type="ECO:0000313" key="2">
    <source>
        <dbReference type="Proteomes" id="UP001055879"/>
    </source>
</evidence>
<reference evidence="1 2" key="2">
    <citation type="journal article" date="2022" name="Mol. Ecol. Resour.">
        <title>The genomes of chicory, endive, great burdock and yacon provide insights into Asteraceae paleo-polyploidization history and plant inulin production.</title>
        <authorList>
            <person name="Fan W."/>
            <person name="Wang S."/>
            <person name="Wang H."/>
            <person name="Wang A."/>
            <person name="Jiang F."/>
            <person name="Liu H."/>
            <person name="Zhao H."/>
            <person name="Xu D."/>
            <person name="Zhang Y."/>
        </authorList>
    </citation>
    <scope>NUCLEOTIDE SEQUENCE [LARGE SCALE GENOMIC DNA]</scope>
    <source>
        <strain evidence="2">cv. Niubang</strain>
    </source>
</reference>
<dbReference type="EMBL" id="CM042060">
    <property type="protein sequence ID" value="KAI3677496.1"/>
    <property type="molecule type" value="Genomic_DNA"/>
</dbReference>
<comment type="caution">
    <text evidence="1">The sequence shown here is derived from an EMBL/GenBank/DDBJ whole genome shotgun (WGS) entry which is preliminary data.</text>
</comment>
<accession>A0ACB8Y133</accession>